<evidence type="ECO:0000313" key="1">
    <source>
        <dbReference type="EMBL" id="KAG2333034.1"/>
    </source>
</evidence>
<proteinExistence type="predicted"/>
<organism evidence="1 2">
    <name type="scientific">Brassica carinata</name>
    <name type="common">Ethiopian mustard</name>
    <name type="synonym">Abyssinian cabbage</name>
    <dbReference type="NCBI Taxonomy" id="52824"/>
    <lineage>
        <taxon>Eukaryota</taxon>
        <taxon>Viridiplantae</taxon>
        <taxon>Streptophyta</taxon>
        <taxon>Embryophyta</taxon>
        <taxon>Tracheophyta</taxon>
        <taxon>Spermatophyta</taxon>
        <taxon>Magnoliopsida</taxon>
        <taxon>eudicotyledons</taxon>
        <taxon>Gunneridae</taxon>
        <taxon>Pentapetalae</taxon>
        <taxon>rosids</taxon>
        <taxon>malvids</taxon>
        <taxon>Brassicales</taxon>
        <taxon>Brassicaceae</taxon>
        <taxon>Brassiceae</taxon>
        <taxon>Brassica</taxon>
    </lineage>
</organism>
<dbReference type="OrthoDB" id="771227at2759"/>
<reference evidence="1 2" key="1">
    <citation type="submission" date="2020-02" db="EMBL/GenBank/DDBJ databases">
        <authorList>
            <person name="Ma Q."/>
            <person name="Huang Y."/>
            <person name="Song X."/>
            <person name="Pei D."/>
        </authorList>
    </citation>
    <scope>NUCLEOTIDE SEQUENCE [LARGE SCALE GENOMIC DNA]</scope>
    <source>
        <strain evidence="1">Sxm20200214</strain>
        <tissue evidence="1">Leaf</tissue>
    </source>
</reference>
<evidence type="ECO:0000313" key="2">
    <source>
        <dbReference type="Proteomes" id="UP000886595"/>
    </source>
</evidence>
<keyword evidence="2" id="KW-1185">Reference proteome</keyword>
<accession>A0A8X7WNQ5</accession>
<comment type="caution">
    <text evidence="1">The sequence shown here is derived from an EMBL/GenBank/DDBJ whole genome shotgun (WGS) entry which is preliminary data.</text>
</comment>
<name>A0A8X7WNQ5_BRACI</name>
<sequence length="147" mass="16844">MFESYSRSKNYVEAERFSENLSGDHGEVGWFRGSSVHNLPNAESCSHSFSAETIRENSFGEDSLPVGEALDCLVSIQARLGKDDGEVLGLLKRVLMIQEKEFGSSSEELIVTLPKIVYFLEKLEMKDEKFKFRRRLALLRERYKQSL</sequence>
<dbReference type="EMBL" id="JAAMPC010000001">
    <property type="protein sequence ID" value="KAG2333034.1"/>
    <property type="molecule type" value="Genomic_DNA"/>
</dbReference>
<dbReference type="AlphaFoldDB" id="A0A8X7WNQ5"/>
<gene>
    <name evidence="1" type="ORF">Bca52824_004214</name>
</gene>
<protein>
    <submittedName>
        <fullName evidence="1">Uncharacterized protein</fullName>
    </submittedName>
</protein>
<dbReference type="Proteomes" id="UP000886595">
    <property type="component" value="Unassembled WGS sequence"/>
</dbReference>